<evidence type="ECO:0000259" key="4">
    <source>
        <dbReference type="PROSITE" id="PS50043"/>
    </source>
</evidence>
<evidence type="ECO:0000256" key="2">
    <source>
        <dbReference type="ARBA" id="ARBA00023125"/>
    </source>
</evidence>
<dbReference type="SMART" id="SM00421">
    <property type="entry name" value="HTH_LUXR"/>
    <property type="match status" value="1"/>
</dbReference>
<dbReference type="PRINTS" id="PR00038">
    <property type="entry name" value="HTHLUXR"/>
</dbReference>
<name>A0ABU1WRU6_9BURK</name>
<dbReference type="InterPro" id="IPR000792">
    <property type="entry name" value="Tscrpt_reg_LuxR_C"/>
</dbReference>
<dbReference type="InterPro" id="IPR036388">
    <property type="entry name" value="WH-like_DNA-bd_sf"/>
</dbReference>
<keyword evidence="6" id="KW-1185">Reference proteome</keyword>
<sequence>MPALPLVDLSELIRRIYAASRTGEVNAFQRRAIDLLRRHVGFDKAWWGRGSVADGRHSVHCSFGWKLPQDIAERFNLTDPDNVVARTVVRAPGRAHYFPHAEFVSQPSTRDLADHMEIWQSICLCELDAETGLTTFISLARNKATPRFTRADMEILELVAPHLSAALDMALADEMAAQRNADKTALLVADAMGAVYVAEPGVLANLRTEWPDWTGPLLPDSLMAQIRARKPDFIGRELQAAIRWSGDHVFLSVRRRDPKDMLTRQERAVGLAFAAGNSYREVAEQLQMSPATVRHHLRSAYVKMGVRDKAAFATRLAGA</sequence>
<keyword evidence="1" id="KW-0805">Transcription regulation</keyword>
<dbReference type="InterPro" id="IPR016032">
    <property type="entry name" value="Sig_transdc_resp-reg_C-effctor"/>
</dbReference>
<dbReference type="Proteomes" id="UP001265700">
    <property type="component" value="Unassembled WGS sequence"/>
</dbReference>
<dbReference type="Pfam" id="PF00196">
    <property type="entry name" value="GerE"/>
    <property type="match status" value="1"/>
</dbReference>
<dbReference type="RefSeq" id="WP_310320381.1">
    <property type="nucleotide sequence ID" value="NZ_JAVDWU010000009.1"/>
</dbReference>
<evidence type="ECO:0000256" key="3">
    <source>
        <dbReference type="ARBA" id="ARBA00023163"/>
    </source>
</evidence>
<dbReference type="EMBL" id="JAVDWU010000009">
    <property type="protein sequence ID" value="MDR7152033.1"/>
    <property type="molecule type" value="Genomic_DNA"/>
</dbReference>
<reference evidence="5 6" key="1">
    <citation type="submission" date="2023-07" db="EMBL/GenBank/DDBJ databases">
        <title>Sorghum-associated microbial communities from plants grown in Nebraska, USA.</title>
        <authorList>
            <person name="Schachtman D."/>
        </authorList>
    </citation>
    <scope>NUCLEOTIDE SEQUENCE [LARGE SCALE GENOMIC DNA]</scope>
    <source>
        <strain evidence="5 6">4249</strain>
    </source>
</reference>
<dbReference type="PROSITE" id="PS50043">
    <property type="entry name" value="HTH_LUXR_2"/>
    <property type="match status" value="1"/>
</dbReference>
<dbReference type="SUPFAM" id="SSF46894">
    <property type="entry name" value="C-terminal effector domain of the bipartite response regulators"/>
    <property type="match status" value="1"/>
</dbReference>
<dbReference type="CDD" id="cd06170">
    <property type="entry name" value="LuxR_C_like"/>
    <property type="match status" value="1"/>
</dbReference>
<evidence type="ECO:0000256" key="1">
    <source>
        <dbReference type="ARBA" id="ARBA00023015"/>
    </source>
</evidence>
<feature type="domain" description="HTH luxR-type" evidence="4">
    <location>
        <begin position="255"/>
        <end position="319"/>
    </location>
</feature>
<dbReference type="PROSITE" id="PS00622">
    <property type="entry name" value="HTH_LUXR_1"/>
    <property type="match status" value="1"/>
</dbReference>
<evidence type="ECO:0000313" key="6">
    <source>
        <dbReference type="Proteomes" id="UP001265700"/>
    </source>
</evidence>
<gene>
    <name evidence="5" type="ORF">J2W49_004009</name>
</gene>
<evidence type="ECO:0000313" key="5">
    <source>
        <dbReference type="EMBL" id="MDR7152033.1"/>
    </source>
</evidence>
<protein>
    <submittedName>
        <fullName evidence="5">DNA-binding CsgD family transcriptional regulator</fullName>
    </submittedName>
</protein>
<accession>A0ABU1WRU6</accession>
<dbReference type="PANTHER" id="PTHR44688">
    <property type="entry name" value="DNA-BINDING TRANSCRIPTIONAL ACTIVATOR DEVR_DOSR"/>
    <property type="match status" value="1"/>
</dbReference>
<dbReference type="Gene3D" id="1.10.10.10">
    <property type="entry name" value="Winged helix-like DNA-binding domain superfamily/Winged helix DNA-binding domain"/>
    <property type="match status" value="1"/>
</dbReference>
<keyword evidence="2 5" id="KW-0238">DNA-binding</keyword>
<organism evidence="5 6">
    <name type="scientific">Hydrogenophaga palleronii</name>
    <dbReference type="NCBI Taxonomy" id="65655"/>
    <lineage>
        <taxon>Bacteria</taxon>
        <taxon>Pseudomonadati</taxon>
        <taxon>Pseudomonadota</taxon>
        <taxon>Betaproteobacteria</taxon>
        <taxon>Burkholderiales</taxon>
        <taxon>Comamonadaceae</taxon>
        <taxon>Hydrogenophaga</taxon>
    </lineage>
</organism>
<keyword evidence="3" id="KW-0804">Transcription</keyword>
<comment type="caution">
    <text evidence="5">The sequence shown here is derived from an EMBL/GenBank/DDBJ whole genome shotgun (WGS) entry which is preliminary data.</text>
</comment>
<dbReference type="PANTHER" id="PTHR44688:SF16">
    <property type="entry name" value="DNA-BINDING TRANSCRIPTIONAL ACTIVATOR DEVR_DOSR"/>
    <property type="match status" value="1"/>
</dbReference>
<proteinExistence type="predicted"/>
<dbReference type="GO" id="GO:0003677">
    <property type="term" value="F:DNA binding"/>
    <property type="evidence" value="ECO:0007669"/>
    <property type="project" value="UniProtKB-KW"/>
</dbReference>